<dbReference type="Pfam" id="PF01467">
    <property type="entry name" value="CTP_transf_like"/>
    <property type="match status" value="1"/>
</dbReference>
<evidence type="ECO:0000256" key="1">
    <source>
        <dbReference type="ARBA" id="ARBA00002324"/>
    </source>
</evidence>
<dbReference type="PANTHER" id="PTHR39321:SF3">
    <property type="entry name" value="PHOSPHOPANTETHEINE ADENYLYLTRANSFERASE"/>
    <property type="match status" value="1"/>
</dbReference>
<evidence type="ECO:0000256" key="4">
    <source>
        <dbReference type="ARBA" id="ARBA00012389"/>
    </source>
</evidence>
<comment type="caution">
    <text evidence="16">The sequence shown here is derived from an EMBL/GenBank/DDBJ whole genome shotgun (WGS) entry which is preliminary data.</text>
</comment>
<evidence type="ECO:0000256" key="10">
    <source>
        <dbReference type="ARBA" id="ARBA00023027"/>
    </source>
</evidence>
<keyword evidence="9" id="KW-0067">ATP-binding</keyword>
<name>A0ABM8ZZA2_9VIBR</name>
<comment type="pathway">
    <text evidence="2">Cofactor biosynthesis; NAD(+) biosynthesis; deamido-NAD(+) from nicotinate D-ribonucleotide: step 1/1.</text>
</comment>
<feature type="domain" description="Cytidyltransferase-like" evidence="15">
    <location>
        <begin position="6"/>
        <end position="143"/>
    </location>
</feature>
<evidence type="ECO:0000256" key="8">
    <source>
        <dbReference type="ARBA" id="ARBA00022741"/>
    </source>
</evidence>
<evidence type="ECO:0000256" key="5">
    <source>
        <dbReference type="ARBA" id="ARBA00022642"/>
    </source>
</evidence>
<evidence type="ECO:0000256" key="6">
    <source>
        <dbReference type="ARBA" id="ARBA00022679"/>
    </source>
</evidence>
<dbReference type="PANTHER" id="PTHR39321">
    <property type="entry name" value="NICOTINATE-NUCLEOTIDE ADENYLYLTRANSFERASE-RELATED"/>
    <property type="match status" value="1"/>
</dbReference>
<dbReference type="Gene3D" id="3.40.50.620">
    <property type="entry name" value="HUPs"/>
    <property type="match status" value="1"/>
</dbReference>
<evidence type="ECO:0000313" key="17">
    <source>
        <dbReference type="Proteomes" id="UP000838748"/>
    </source>
</evidence>
<dbReference type="CDD" id="cd02165">
    <property type="entry name" value="NMNAT"/>
    <property type="match status" value="1"/>
</dbReference>
<evidence type="ECO:0000256" key="7">
    <source>
        <dbReference type="ARBA" id="ARBA00022695"/>
    </source>
</evidence>
<evidence type="ECO:0000256" key="11">
    <source>
        <dbReference type="ARBA" id="ARBA00031253"/>
    </source>
</evidence>
<keyword evidence="7 16" id="KW-0548">Nucleotidyltransferase</keyword>
<evidence type="ECO:0000256" key="12">
    <source>
        <dbReference type="ARBA" id="ARBA00033140"/>
    </source>
</evidence>
<dbReference type="SUPFAM" id="SSF52374">
    <property type="entry name" value="Nucleotidylyl transferase"/>
    <property type="match status" value="1"/>
</dbReference>
<evidence type="ECO:0000256" key="9">
    <source>
        <dbReference type="ARBA" id="ARBA00022840"/>
    </source>
</evidence>
<comment type="catalytic activity">
    <reaction evidence="14">
        <text>nicotinate beta-D-ribonucleotide + ATP + H(+) = deamido-NAD(+) + diphosphate</text>
        <dbReference type="Rhea" id="RHEA:22860"/>
        <dbReference type="ChEBI" id="CHEBI:15378"/>
        <dbReference type="ChEBI" id="CHEBI:30616"/>
        <dbReference type="ChEBI" id="CHEBI:33019"/>
        <dbReference type="ChEBI" id="CHEBI:57502"/>
        <dbReference type="ChEBI" id="CHEBI:58437"/>
        <dbReference type="EC" id="2.7.7.18"/>
    </reaction>
</comment>
<accession>A0ABM8ZZA2</accession>
<organism evidence="16 17">
    <name type="scientific">Vibrio marisflavi CECT 7928</name>
    <dbReference type="NCBI Taxonomy" id="634439"/>
    <lineage>
        <taxon>Bacteria</taxon>
        <taxon>Pseudomonadati</taxon>
        <taxon>Pseudomonadota</taxon>
        <taxon>Gammaproteobacteria</taxon>
        <taxon>Vibrionales</taxon>
        <taxon>Vibrionaceae</taxon>
        <taxon>Vibrio</taxon>
    </lineage>
</organism>
<keyword evidence="10" id="KW-0520">NAD</keyword>
<dbReference type="Proteomes" id="UP000838748">
    <property type="component" value="Unassembled WGS sequence"/>
</dbReference>
<keyword evidence="6 16" id="KW-0808">Transferase</keyword>
<evidence type="ECO:0000256" key="14">
    <source>
        <dbReference type="ARBA" id="ARBA00048721"/>
    </source>
</evidence>
<evidence type="ECO:0000259" key="15">
    <source>
        <dbReference type="Pfam" id="PF01467"/>
    </source>
</evidence>
<proteinExistence type="inferred from homology"/>
<dbReference type="RefSeq" id="WP_237359772.1">
    <property type="nucleotide sequence ID" value="NZ_CAKLDM010000001.1"/>
</dbReference>
<keyword evidence="17" id="KW-1185">Reference proteome</keyword>
<evidence type="ECO:0000256" key="13">
    <source>
        <dbReference type="ARBA" id="ARBA00033353"/>
    </source>
</evidence>
<evidence type="ECO:0000256" key="2">
    <source>
        <dbReference type="ARBA" id="ARBA00005019"/>
    </source>
</evidence>
<comment type="similarity">
    <text evidence="3">Belongs to the NadD family.</text>
</comment>
<dbReference type="InterPro" id="IPR004821">
    <property type="entry name" value="Cyt_trans-like"/>
</dbReference>
<evidence type="ECO:0000256" key="3">
    <source>
        <dbReference type="ARBA" id="ARBA00009014"/>
    </source>
</evidence>
<dbReference type="GO" id="GO:0004515">
    <property type="term" value="F:nicotinate-nucleotide adenylyltransferase activity"/>
    <property type="evidence" value="ECO:0007669"/>
    <property type="project" value="UniProtKB-EC"/>
</dbReference>
<dbReference type="NCBIfam" id="NF006479">
    <property type="entry name" value="PRK08887.1"/>
    <property type="match status" value="1"/>
</dbReference>
<keyword evidence="8" id="KW-0547">Nucleotide-binding</keyword>
<keyword evidence="5" id="KW-0662">Pyridine nucleotide biosynthesis</keyword>
<comment type="function">
    <text evidence="1">Catalyzes the reversible adenylation of nicotinate mononucleotide (NaMN) to nicotinic acid adenine dinucleotide (NaAD).</text>
</comment>
<dbReference type="EC" id="2.7.7.18" evidence="4"/>
<dbReference type="EMBL" id="CAKLDM010000001">
    <property type="protein sequence ID" value="CAH0536341.1"/>
    <property type="molecule type" value="Genomic_DNA"/>
</dbReference>
<gene>
    <name evidence="16" type="primary">nadD</name>
    <name evidence="16" type="ORF">VMF7928_00353</name>
</gene>
<sequence>MNKIAVFGSAFNPPTLGHKSVIDSLEHFDQVLLVPSISHAWGKVMADYGTRCQLIEAFISDLSVTNVELSRIEECLFVPGESVTTYAVLNKLQNDFPDSSLTFVVGPDNFVKFSQFYKADEILAKWNVLACPETVAIRSTQVRKQLAESKSIRSLTTASVEQLLGELKIYAS</sequence>
<dbReference type="InterPro" id="IPR005248">
    <property type="entry name" value="NadD/NMNAT"/>
</dbReference>
<reference evidence="16" key="1">
    <citation type="submission" date="2021-11" db="EMBL/GenBank/DDBJ databases">
        <authorList>
            <person name="Rodrigo-Torres L."/>
            <person name="Arahal R. D."/>
            <person name="Lucena T."/>
        </authorList>
    </citation>
    <scope>NUCLEOTIDE SEQUENCE</scope>
    <source>
        <strain evidence="16">CECT 7928</strain>
    </source>
</reference>
<dbReference type="InterPro" id="IPR014729">
    <property type="entry name" value="Rossmann-like_a/b/a_fold"/>
</dbReference>
<protein>
    <recommendedName>
        <fullName evidence="4">nicotinate-nucleotide adenylyltransferase</fullName>
        <ecNumber evidence="4">2.7.7.18</ecNumber>
    </recommendedName>
    <alternativeName>
        <fullName evidence="13">Deamido-NAD(+) diphosphorylase</fullName>
    </alternativeName>
    <alternativeName>
        <fullName evidence="12">Deamido-NAD(+) pyrophosphorylase</fullName>
    </alternativeName>
    <alternativeName>
        <fullName evidence="11">Nicotinate mononucleotide adenylyltransferase</fullName>
    </alternativeName>
</protein>
<evidence type="ECO:0000313" key="16">
    <source>
        <dbReference type="EMBL" id="CAH0536341.1"/>
    </source>
</evidence>